<dbReference type="AlphaFoldDB" id="A0A1G8WUW0"/>
<evidence type="ECO:0000313" key="2">
    <source>
        <dbReference type="Proteomes" id="UP000198882"/>
    </source>
</evidence>
<dbReference type="STRING" id="1095776.SAMN04515672_1500"/>
<dbReference type="OrthoDB" id="193769at2157"/>
<accession>A0A1G8WUW0</accession>
<evidence type="ECO:0000313" key="1">
    <source>
        <dbReference type="EMBL" id="SDJ81380.1"/>
    </source>
</evidence>
<name>A0A1G8WUW0_9EURY</name>
<sequence>MSEEEPHPSVLGRCPTFDGQLAWVITMGPHTHNAQPCGCRLSARQIKALL</sequence>
<gene>
    <name evidence="1" type="ORF">SAMN04515672_1500</name>
</gene>
<dbReference type="RefSeq" id="WP_175529251.1">
    <property type="nucleotide sequence ID" value="NZ_FNFE01000002.1"/>
</dbReference>
<dbReference type="Proteomes" id="UP000198882">
    <property type="component" value="Unassembled WGS sequence"/>
</dbReference>
<dbReference type="EMBL" id="FNFE01000002">
    <property type="protein sequence ID" value="SDJ81380.1"/>
    <property type="molecule type" value="Genomic_DNA"/>
</dbReference>
<protein>
    <submittedName>
        <fullName evidence="1">Uncharacterized protein</fullName>
    </submittedName>
</protein>
<reference evidence="2" key="1">
    <citation type="submission" date="2016-10" db="EMBL/GenBank/DDBJ databases">
        <authorList>
            <person name="Varghese N."/>
            <person name="Submissions S."/>
        </authorList>
    </citation>
    <scope>NUCLEOTIDE SEQUENCE [LARGE SCALE GENOMIC DNA]</scope>
    <source>
        <strain evidence="2">B4,CECT 8067,JCM 17497</strain>
    </source>
</reference>
<keyword evidence="2" id="KW-1185">Reference proteome</keyword>
<organism evidence="1 2">
    <name type="scientific">Natronorubrum texcoconense</name>
    <dbReference type="NCBI Taxonomy" id="1095776"/>
    <lineage>
        <taxon>Archaea</taxon>
        <taxon>Methanobacteriati</taxon>
        <taxon>Methanobacteriota</taxon>
        <taxon>Stenosarchaea group</taxon>
        <taxon>Halobacteria</taxon>
        <taxon>Halobacteriales</taxon>
        <taxon>Natrialbaceae</taxon>
        <taxon>Natronorubrum</taxon>
    </lineage>
</organism>
<proteinExistence type="predicted"/>